<keyword evidence="2" id="KW-1185">Reference proteome</keyword>
<protein>
    <submittedName>
        <fullName evidence="1">Uncharacterized protein</fullName>
    </submittedName>
</protein>
<proteinExistence type="predicted"/>
<dbReference type="EMBL" id="CP001848">
    <property type="protein sequence ID" value="ADB19109.1"/>
    <property type="molecule type" value="Genomic_DNA"/>
</dbReference>
<reference evidence="1 2" key="1">
    <citation type="journal article" date="2009" name="Stand. Genomic Sci.">
        <title>Complete genome sequence of Pirellula staleyi type strain (ATCC 27377).</title>
        <authorList>
            <person name="Clum A."/>
            <person name="Tindall B.J."/>
            <person name="Sikorski J."/>
            <person name="Ivanova N."/>
            <person name="Mavrommatis K."/>
            <person name="Lucas S."/>
            <person name="Glavina del Rio T."/>
            <person name="Nolan M."/>
            <person name="Chen F."/>
            <person name="Tice H."/>
            <person name="Pitluck S."/>
            <person name="Cheng J.F."/>
            <person name="Chertkov O."/>
            <person name="Brettin T."/>
            <person name="Han C."/>
            <person name="Detter J.C."/>
            <person name="Kuske C."/>
            <person name="Bruce D."/>
            <person name="Goodwin L."/>
            <person name="Ovchinikova G."/>
            <person name="Pati A."/>
            <person name="Mikhailova N."/>
            <person name="Chen A."/>
            <person name="Palaniappan K."/>
            <person name="Land M."/>
            <person name="Hauser L."/>
            <person name="Chang Y.J."/>
            <person name="Jeffries C.D."/>
            <person name="Chain P."/>
            <person name="Rohde M."/>
            <person name="Goker M."/>
            <person name="Bristow J."/>
            <person name="Eisen J.A."/>
            <person name="Markowitz V."/>
            <person name="Hugenholtz P."/>
            <person name="Kyrpides N.C."/>
            <person name="Klenk H.P."/>
            <person name="Lapidus A."/>
        </authorList>
    </citation>
    <scope>NUCLEOTIDE SEQUENCE [LARGE SCALE GENOMIC DNA]</scope>
    <source>
        <strain evidence="2">ATCC 27377 / DSM 6068 / ICPB 4128</strain>
    </source>
</reference>
<dbReference type="KEGG" id="psl:Psta_4465"/>
<gene>
    <name evidence="1" type="ordered locus">Psta_4465</name>
</gene>
<dbReference type="HOGENOM" id="CLU_860113_0_0_0"/>
<evidence type="ECO:0000313" key="2">
    <source>
        <dbReference type="Proteomes" id="UP000001887"/>
    </source>
</evidence>
<dbReference type="OrthoDB" id="1092348at2"/>
<name>D2R624_PIRSD</name>
<organism evidence="1 2">
    <name type="scientific">Pirellula staleyi (strain ATCC 27377 / DSM 6068 / ICPB 4128)</name>
    <name type="common">Pirella staleyi</name>
    <dbReference type="NCBI Taxonomy" id="530564"/>
    <lineage>
        <taxon>Bacteria</taxon>
        <taxon>Pseudomonadati</taxon>
        <taxon>Planctomycetota</taxon>
        <taxon>Planctomycetia</taxon>
        <taxon>Pirellulales</taxon>
        <taxon>Pirellulaceae</taxon>
        <taxon>Pirellula</taxon>
    </lineage>
</organism>
<dbReference type="AlphaFoldDB" id="D2R624"/>
<accession>D2R624</accession>
<dbReference type="eggNOG" id="ENOG503460F">
    <property type="taxonomic scope" value="Bacteria"/>
</dbReference>
<sequence length="323" mass="37525">MQFPNTWSHRFLREFQQSSLRKLIALTGNSDPTEECRFDLRIRGGDSLEIYHGLERLLTVQSTGDERIELNAPRRYRQLPEHEALYVMGLTLDSDQLATGIDQYLRAASLLADERFFRDRKEGYWTNQLLKSYGVCWQSDSPWLMFDRWSSIRFETDAEEDAFYRPLHQEQLAKRAKLQQQDRANWGENGFLNRAVDILAIGPEQQLVCFELMLGSNLPSLYWGCQEAAFNRDMFSMAKEYLSQGIKTLVEQYVELGLLPPTCKSWLPAKNFESVETNLVIIDPPDDAEVWKRFDLANEILGIPRLPVGFLRSSQDSPSILWR</sequence>
<dbReference type="Proteomes" id="UP000001887">
    <property type="component" value="Chromosome"/>
</dbReference>
<evidence type="ECO:0000313" key="1">
    <source>
        <dbReference type="EMBL" id="ADB19109.1"/>
    </source>
</evidence>